<keyword evidence="12 13" id="KW-0449">Lipoprotein</keyword>
<comment type="cofactor">
    <cofactor evidence="11">
        <name>Mg(2+)</name>
        <dbReference type="ChEBI" id="CHEBI:18420"/>
    </cofactor>
    <cofactor evidence="11">
        <name>Mn(2+)</name>
        <dbReference type="ChEBI" id="CHEBI:29035"/>
    </cofactor>
    <text evidence="11">Magnesium. Can also use manganese.</text>
</comment>
<evidence type="ECO:0000256" key="2">
    <source>
        <dbReference type="ARBA" id="ARBA00016337"/>
    </source>
</evidence>
<feature type="binding site" evidence="11">
    <location>
        <position position="285"/>
    </location>
    <ligand>
        <name>Mg(2+)</name>
        <dbReference type="ChEBI" id="CHEBI:18420"/>
    </ligand>
</feature>
<evidence type="ECO:0000256" key="5">
    <source>
        <dbReference type="ARBA" id="ARBA00022723"/>
    </source>
</evidence>
<sequence length="330" mass="37733">MSKSMIKKILAIFILPIFILSCSKDILKIENSKFLFGTYISISVYDEDEKLANKAIEAAFKEIERIDNKFNSKIRGSIIDNLNSGKRKEIELDEEGIYLFQNLKKIYELSHGKYDVTIGPLLELWDFGSKDERRLPTEEEIKKAQKNIGFDNLVLEGNKLLFSKDNVEIDTGSFLKGYAVERAKKIMREMGVESAFISSISSIETINLKPDGKPWKIGVENPENNREILGIVELNNQGMGVSGDYQTYIEINGKRYHHIIDKTTGFPVEDKKMIVVISDNAFFSDMYSTAFFTMPIDEILDYSDKNNLGVLIVDKDMKIYKNSKINIELK</sequence>
<comment type="function">
    <text evidence="12">Flavin transferase that catalyzes the transfer of the FMN moiety of FAD and its covalent binding to the hydroxyl group of a threonine residue in a target flavoprotein.</text>
</comment>
<keyword evidence="5 10" id="KW-0479">Metal-binding</keyword>
<dbReference type="EMBL" id="UGGU01000003">
    <property type="protein sequence ID" value="STO32095.1"/>
    <property type="molecule type" value="Genomic_DNA"/>
</dbReference>
<dbReference type="Gene3D" id="3.10.520.10">
    <property type="entry name" value="ApbE-like domains"/>
    <property type="match status" value="1"/>
</dbReference>
<gene>
    <name evidence="13" type="primary">apbE</name>
    <name evidence="13" type="ORF">NCTC10723_01567</name>
</gene>
<dbReference type="PANTHER" id="PTHR30040">
    <property type="entry name" value="THIAMINE BIOSYNTHESIS LIPOPROTEIN APBE"/>
    <property type="match status" value="1"/>
</dbReference>
<accession>A0A377GYT2</accession>
<keyword evidence="12" id="KW-1003">Cell membrane</keyword>
<evidence type="ECO:0000256" key="4">
    <source>
        <dbReference type="ARBA" id="ARBA00022679"/>
    </source>
</evidence>
<dbReference type="InterPro" id="IPR003374">
    <property type="entry name" value="ApbE-like_sf"/>
</dbReference>
<name>A0A377GYT2_9FUSO</name>
<dbReference type="Pfam" id="PF02424">
    <property type="entry name" value="ApbE"/>
    <property type="match status" value="1"/>
</dbReference>
<evidence type="ECO:0000256" key="1">
    <source>
        <dbReference type="ARBA" id="ARBA00011955"/>
    </source>
</evidence>
<dbReference type="GO" id="GO:0005886">
    <property type="term" value="C:plasma membrane"/>
    <property type="evidence" value="ECO:0007669"/>
    <property type="project" value="UniProtKB-SubCell"/>
</dbReference>
<dbReference type="PIRSF" id="PIRSF006268">
    <property type="entry name" value="ApbE"/>
    <property type="match status" value="1"/>
</dbReference>
<evidence type="ECO:0000313" key="14">
    <source>
        <dbReference type="Proteomes" id="UP000255328"/>
    </source>
</evidence>
<protein>
    <recommendedName>
        <fullName evidence="2 10">FAD:protein FMN transferase</fullName>
        <ecNumber evidence="1 10">2.7.1.180</ecNumber>
    </recommendedName>
    <alternativeName>
        <fullName evidence="8 10">Flavin transferase</fullName>
    </alternativeName>
</protein>
<dbReference type="SUPFAM" id="SSF143631">
    <property type="entry name" value="ApbE-like"/>
    <property type="match status" value="1"/>
</dbReference>
<evidence type="ECO:0000256" key="6">
    <source>
        <dbReference type="ARBA" id="ARBA00022827"/>
    </source>
</evidence>
<evidence type="ECO:0000256" key="10">
    <source>
        <dbReference type="PIRNR" id="PIRNR006268"/>
    </source>
</evidence>
<evidence type="ECO:0000256" key="11">
    <source>
        <dbReference type="PIRSR" id="PIRSR006268-2"/>
    </source>
</evidence>
<evidence type="ECO:0000313" key="13">
    <source>
        <dbReference type="EMBL" id="STO32095.1"/>
    </source>
</evidence>
<evidence type="ECO:0000256" key="8">
    <source>
        <dbReference type="ARBA" id="ARBA00031306"/>
    </source>
</evidence>
<keyword evidence="6 10" id="KW-0274">FAD</keyword>
<comment type="similarity">
    <text evidence="10 12">Belongs to the ApbE family.</text>
</comment>
<dbReference type="PANTHER" id="PTHR30040:SF2">
    <property type="entry name" value="FAD:PROTEIN FMN TRANSFERASE"/>
    <property type="match status" value="1"/>
</dbReference>
<feature type="binding site" evidence="11">
    <location>
        <position position="289"/>
    </location>
    <ligand>
        <name>Mg(2+)</name>
        <dbReference type="ChEBI" id="CHEBI:18420"/>
    </ligand>
</feature>
<keyword evidence="3 10" id="KW-0285">Flavoprotein</keyword>
<dbReference type="InterPro" id="IPR024932">
    <property type="entry name" value="ApbE"/>
</dbReference>
<comment type="subcellular location">
    <subcellularLocation>
        <location evidence="12">Cell inner membrane</location>
        <topology evidence="12">Lipid-anchor</topology>
        <orientation evidence="12">Periplasmic side</orientation>
    </subcellularLocation>
</comment>
<keyword evidence="7 10" id="KW-0460">Magnesium</keyword>
<dbReference type="Proteomes" id="UP000255328">
    <property type="component" value="Unassembled WGS sequence"/>
</dbReference>
<comment type="catalytic activity">
    <reaction evidence="9 10 12">
        <text>L-threonyl-[protein] + FAD = FMN-L-threonyl-[protein] + AMP + H(+)</text>
        <dbReference type="Rhea" id="RHEA:36847"/>
        <dbReference type="Rhea" id="RHEA-COMP:11060"/>
        <dbReference type="Rhea" id="RHEA-COMP:11061"/>
        <dbReference type="ChEBI" id="CHEBI:15378"/>
        <dbReference type="ChEBI" id="CHEBI:30013"/>
        <dbReference type="ChEBI" id="CHEBI:57692"/>
        <dbReference type="ChEBI" id="CHEBI:74257"/>
        <dbReference type="ChEBI" id="CHEBI:456215"/>
        <dbReference type="EC" id="2.7.1.180"/>
    </reaction>
</comment>
<keyword evidence="12" id="KW-0997">Cell inner membrane</keyword>
<keyword evidence="12" id="KW-0472">Membrane</keyword>
<feature type="binding site" evidence="11">
    <location>
        <position position="173"/>
    </location>
    <ligand>
        <name>Mg(2+)</name>
        <dbReference type="ChEBI" id="CHEBI:18420"/>
    </ligand>
</feature>
<proteinExistence type="inferred from homology"/>
<dbReference type="AlphaFoldDB" id="A0A377GYT2"/>
<keyword evidence="14" id="KW-1185">Reference proteome</keyword>
<evidence type="ECO:0000256" key="7">
    <source>
        <dbReference type="ARBA" id="ARBA00022842"/>
    </source>
</evidence>
<evidence type="ECO:0000256" key="9">
    <source>
        <dbReference type="ARBA" id="ARBA00048540"/>
    </source>
</evidence>
<organism evidence="13 14">
    <name type="scientific">Fusobacterium necrogenes</name>
    <dbReference type="NCBI Taxonomy" id="858"/>
    <lineage>
        <taxon>Bacteria</taxon>
        <taxon>Fusobacteriati</taxon>
        <taxon>Fusobacteriota</taxon>
        <taxon>Fusobacteriia</taxon>
        <taxon>Fusobacteriales</taxon>
        <taxon>Fusobacteriaceae</taxon>
        <taxon>Fusobacterium</taxon>
    </lineage>
</organism>
<evidence type="ECO:0000256" key="3">
    <source>
        <dbReference type="ARBA" id="ARBA00022630"/>
    </source>
</evidence>
<reference evidence="13 14" key="1">
    <citation type="submission" date="2018-06" db="EMBL/GenBank/DDBJ databases">
        <authorList>
            <consortium name="Pathogen Informatics"/>
            <person name="Doyle S."/>
        </authorList>
    </citation>
    <scope>NUCLEOTIDE SEQUENCE [LARGE SCALE GENOMIC DNA]</scope>
    <source>
        <strain evidence="13 14">NCTC10723</strain>
    </source>
</reference>
<dbReference type="GO" id="GO:0016740">
    <property type="term" value="F:transferase activity"/>
    <property type="evidence" value="ECO:0007669"/>
    <property type="project" value="UniProtKB-UniRule"/>
</dbReference>
<keyword evidence="4 10" id="KW-0808">Transferase</keyword>
<evidence type="ECO:0000256" key="12">
    <source>
        <dbReference type="RuleBase" id="RU363002"/>
    </source>
</evidence>
<dbReference type="EC" id="2.7.1.180" evidence="1 10"/>
<dbReference type="PROSITE" id="PS51257">
    <property type="entry name" value="PROKAR_LIPOPROTEIN"/>
    <property type="match status" value="1"/>
</dbReference>
<dbReference type="GO" id="GO:0046872">
    <property type="term" value="F:metal ion binding"/>
    <property type="evidence" value="ECO:0007669"/>
    <property type="project" value="UniProtKB-UniRule"/>
</dbReference>